<dbReference type="PANTHER" id="PTHR46797">
    <property type="entry name" value="HTH-TYPE TRANSCRIPTIONAL REGULATOR"/>
    <property type="match status" value="1"/>
</dbReference>
<feature type="region of interest" description="Disordered" evidence="2">
    <location>
        <begin position="1"/>
        <end position="20"/>
    </location>
</feature>
<dbReference type="Gene3D" id="1.10.260.40">
    <property type="entry name" value="lambda repressor-like DNA-binding domains"/>
    <property type="match status" value="1"/>
</dbReference>
<evidence type="ECO:0000256" key="1">
    <source>
        <dbReference type="ARBA" id="ARBA00023125"/>
    </source>
</evidence>
<evidence type="ECO:0000313" key="4">
    <source>
        <dbReference type="EMBL" id="BDP41225.1"/>
    </source>
</evidence>
<organism evidence="4 5">
    <name type="scientific">Deinococcus aetherius</name>
    <dbReference type="NCBI Taxonomy" id="200252"/>
    <lineage>
        <taxon>Bacteria</taxon>
        <taxon>Thermotogati</taxon>
        <taxon>Deinococcota</taxon>
        <taxon>Deinococci</taxon>
        <taxon>Deinococcales</taxon>
        <taxon>Deinococcaceae</taxon>
        <taxon>Deinococcus</taxon>
    </lineage>
</organism>
<dbReference type="PANTHER" id="PTHR46797:SF1">
    <property type="entry name" value="METHYLPHOSPHONATE SYNTHASE"/>
    <property type="match status" value="1"/>
</dbReference>
<dbReference type="Proteomes" id="UP001064971">
    <property type="component" value="Chromosome"/>
</dbReference>
<dbReference type="SUPFAM" id="SSF47413">
    <property type="entry name" value="lambda repressor-like DNA-binding domains"/>
    <property type="match status" value="1"/>
</dbReference>
<evidence type="ECO:0000256" key="2">
    <source>
        <dbReference type="SAM" id="MobiDB-lite"/>
    </source>
</evidence>
<keyword evidence="1" id="KW-0238">DNA-binding</keyword>
<evidence type="ECO:0000313" key="5">
    <source>
        <dbReference type="Proteomes" id="UP001064971"/>
    </source>
</evidence>
<dbReference type="PROSITE" id="PS50943">
    <property type="entry name" value="HTH_CROC1"/>
    <property type="match status" value="1"/>
</dbReference>
<reference evidence="4" key="1">
    <citation type="submission" date="2022-07" db="EMBL/GenBank/DDBJ databases">
        <title>Complete Genome Sequence of the Radioresistant Bacterium Deinococcus aetherius ST0316, Isolated from the Air Dust collected in Lower Stratosphere above Japan.</title>
        <authorList>
            <person name="Satoh K."/>
            <person name="Hagiwara K."/>
            <person name="Katsumata K."/>
            <person name="Kubo A."/>
            <person name="Yokobori S."/>
            <person name="Yamagishi A."/>
            <person name="Oono Y."/>
            <person name="Narumi I."/>
        </authorList>
    </citation>
    <scope>NUCLEOTIDE SEQUENCE</scope>
    <source>
        <strain evidence="4">ST0316</strain>
    </source>
</reference>
<dbReference type="InterPro" id="IPR001387">
    <property type="entry name" value="Cro/C1-type_HTH"/>
</dbReference>
<protein>
    <recommendedName>
        <fullName evidence="3">HTH cro/C1-type domain-containing protein</fullName>
    </recommendedName>
</protein>
<sequence length="80" mass="9107">MVPRPRKNPVPQEASASRRRFAEKLRAERNRQGMTLEDLAEKSGLTWSYISQVERGVRNITVDNMDALARGVGVELRDLL</sequence>
<dbReference type="InterPro" id="IPR010982">
    <property type="entry name" value="Lambda_DNA-bd_dom_sf"/>
</dbReference>
<feature type="domain" description="HTH cro/C1-type" evidence="3">
    <location>
        <begin position="25"/>
        <end position="79"/>
    </location>
</feature>
<proteinExistence type="predicted"/>
<gene>
    <name evidence="4" type="ORF">DAETH_11940</name>
</gene>
<dbReference type="Pfam" id="PF01381">
    <property type="entry name" value="HTH_3"/>
    <property type="match status" value="1"/>
</dbReference>
<dbReference type="EMBL" id="AP026560">
    <property type="protein sequence ID" value="BDP41225.1"/>
    <property type="molecule type" value="Genomic_DNA"/>
</dbReference>
<keyword evidence="5" id="KW-1185">Reference proteome</keyword>
<dbReference type="CDD" id="cd00093">
    <property type="entry name" value="HTH_XRE"/>
    <property type="match status" value="1"/>
</dbReference>
<accession>A0ABM8ABS1</accession>
<name>A0ABM8ABS1_9DEIO</name>
<dbReference type="InterPro" id="IPR050807">
    <property type="entry name" value="TransReg_Diox_bact_type"/>
</dbReference>
<evidence type="ECO:0000259" key="3">
    <source>
        <dbReference type="PROSITE" id="PS50943"/>
    </source>
</evidence>
<dbReference type="SMART" id="SM00530">
    <property type="entry name" value="HTH_XRE"/>
    <property type="match status" value="1"/>
</dbReference>